<dbReference type="EMBL" id="CP090892">
    <property type="protein sequence ID" value="ULU08777.1"/>
    <property type="molecule type" value="Genomic_DNA"/>
</dbReference>
<evidence type="ECO:0000313" key="2">
    <source>
        <dbReference type="EMBL" id="ULU08777.1"/>
    </source>
</evidence>
<keyword evidence="1" id="KW-0472">Membrane</keyword>
<dbReference type="Proteomes" id="UP000827892">
    <property type="component" value="Chromosome II"/>
</dbReference>
<reference evidence="2 3" key="1">
    <citation type="submission" date="2022-05" db="EMBL/GenBank/DDBJ databases">
        <title>Chromosome-level reference genomes for two strains of Caenorhabditis briggsae: an improved platform for comparative genomics.</title>
        <authorList>
            <person name="Stevens L."/>
            <person name="Andersen E.C."/>
        </authorList>
    </citation>
    <scope>NUCLEOTIDE SEQUENCE [LARGE SCALE GENOMIC DNA]</scope>
    <source>
        <strain evidence="2">QX1410_ONT</strain>
        <tissue evidence="2">Whole-organism</tissue>
    </source>
</reference>
<keyword evidence="1" id="KW-1133">Transmembrane helix</keyword>
<evidence type="ECO:0000313" key="3">
    <source>
        <dbReference type="Proteomes" id="UP000827892"/>
    </source>
</evidence>
<evidence type="ECO:0000256" key="1">
    <source>
        <dbReference type="SAM" id="Phobius"/>
    </source>
</evidence>
<protein>
    <submittedName>
        <fullName evidence="2">Uncharacterized protein</fullName>
    </submittedName>
</protein>
<gene>
    <name evidence="2" type="ORF">L3Y34_019767</name>
</gene>
<keyword evidence="1" id="KW-0812">Transmembrane</keyword>
<feature type="transmembrane region" description="Helical" evidence="1">
    <location>
        <begin position="71"/>
        <end position="94"/>
    </location>
</feature>
<accession>A0AAE9DRS0</accession>
<proteinExistence type="predicted"/>
<feature type="transmembrane region" description="Helical" evidence="1">
    <location>
        <begin position="114"/>
        <end position="132"/>
    </location>
</feature>
<feature type="transmembrane region" description="Helical" evidence="1">
    <location>
        <begin position="42"/>
        <end position="64"/>
    </location>
</feature>
<sequence length="145" mass="16825">MYWIFLIFCICTVAPLFLIEIFVIHRSTQLPSAYDPSTATIVLQLTIFLIVQFICFLIILIVIHDFVSSKFTVYFMVLATIAQIITAYNPWISWCYANAESAFSVMKYSLMLQVFYHPIGILVSIFITVISFRMRSIDRDMSHDL</sequence>
<dbReference type="AlphaFoldDB" id="A0AAE9DRS0"/>
<name>A0AAE9DRS0_CAEBR</name>
<organism evidence="2 3">
    <name type="scientific">Caenorhabditis briggsae</name>
    <dbReference type="NCBI Taxonomy" id="6238"/>
    <lineage>
        <taxon>Eukaryota</taxon>
        <taxon>Metazoa</taxon>
        <taxon>Ecdysozoa</taxon>
        <taxon>Nematoda</taxon>
        <taxon>Chromadorea</taxon>
        <taxon>Rhabditida</taxon>
        <taxon>Rhabditina</taxon>
        <taxon>Rhabditomorpha</taxon>
        <taxon>Rhabditoidea</taxon>
        <taxon>Rhabditidae</taxon>
        <taxon>Peloderinae</taxon>
        <taxon>Caenorhabditis</taxon>
    </lineage>
</organism>